<gene>
    <name evidence="2" type="ORF">SLS59_009565</name>
</gene>
<evidence type="ECO:0000313" key="3">
    <source>
        <dbReference type="Proteomes" id="UP001521222"/>
    </source>
</evidence>
<dbReference type="Proteomes" id="UP001521222">
    <property type="component" value="Unassembled WGS sequence"/>
</dbReference>
<reference evidence="2 3" key="1">
    <citation type="submission" date="2024-02" db="EMBL/GenBank/DDBJ databases">
        <title>De novo assembly and annotation of 12 fungi associated with fruit tree decline syndrome in Ontario, Canada.</title>
        <authorList>
            <person name="Sulman M."/>
            <person name="Ellouze W."/>
            <person name="Ilyukhin E."/>
        </authorList>
    </citation>
    <scope>NUCLEOTIDE SEQUENCE [LARGE SCALE GENOMIC DNA]</scope>
    <source>
        <strain evidence="2 3">M97-236</strain>
    </source>
</reference>
<accession>A0ABR3QLT9</accession>
<keyword evidence="3" id="KW-1185">Reference proteome</keyword>
<proteinExistence type="predicted"/>
<comment type="caution">
    <text evidence="2">The sequence shown here is derived from an EMBL/GenBank/DDBJ whole genome shotgun (WGS) entry which is preliminary data.</text>
</comment>
<sequence>MSTSDSKAHGSTATDDVRFTNQDTIIGEVIATNGDWEQAGYPAGMLMEGSMFPPTARDPRYWGPQDPLDYIGLAAGPFDAEDGEESWRVHNHGRHIFTNEARVLSRRPNAQQQERQTKLWQGCGAPRAQAAQAGLQEQADSEGDEPFPDDLPVPSGLATRATSSSRSTAQQSAPAVSGLLQAPPSGSVGLLGYLHDHGLLYMQRATTGQPSSDIDGEYELDDEYLLDAPQAQMATADDYENVPDSTPPKISSPRGINDWDDDNLLSFWKFKVIRKKGYEPMLAHFPGQSVESLHEVWKTNRERCEMLSAAWRAAKKPTAPVAEWLDV</sequence>
<dbReference type="EMBL" id="JAKIXB020000044">
    <property type="protein sequence ID" value="KAL1592923.1"/>
    <property type="molecule type" value="Genomic_DNA"/>
</dbReference>
<feature type="compositionally biased region" description="Low complexity" evidence="1">
    <location>
        <begin position="128"/>
        <end position="138"/>
    </location>
</feature>
<feature type="compositionally biased region" description="Acidic residues" evidence="1">
    <location>
        <begin position="139"/>
        <end position="148"/>
    </location>
</feature>
<name>A0ABR3QLT9_9PLEO</name>
<evidence type="ECO:0000256" key="1">
    <source>
        <dbReference type="SAM" id="MobiDB-lite"/>
    </source>
</evidence>
<protein>
    <submittedName>
        <fullName evidence="2">Uncharacterized protein</fullName>
    </submittedName>
</protein>
<feature type="region of interest" description="Disordered" evidence="1">
    <location>
        <begin position="105"/>
        <end position="181"/>
    </location>
</feature>
<organism evidence="2 3">
    <name type="scientific">Nothophoma quercina</name>
    <dbReference type="NCBI Taxonomy" id="749835"/>
    <lineage>
        <taxon>Eukaryota</taxon>
        <taxon>Fungi</taxon>
        <taxon>Dikarya</taxon>
        <taxon>Ascomycota</taxon>
        <taxon>Pezizomycotina</taxon>
        <taxon>Dothideomycetes</taxon>
        <taxon>Pleosporomycetidae</taxon>
        <taxon>Pleosporales</taxon>
        <taxon>Pleosporineae</taxon>
        <taxon>Didymellaceae</taxon>
        <taxon>Nothophoma</taxon>
    </lineage>
</organism>
<feature type="compositionally biased region" description="Low complexity" evidence="1">
    <location>
        <begin position="158"/>
        <end position="173"/>
    </location>
</feature>
<evidence type="ECO:0000313" key="2">
    <source>
        <dbReference type="EMBL" id="KAL1592923.1"/>
    </source>
</evidence>